<feature type="domain" description="Srp40 C-terminal" evidence="2">
    <location>
        <begin position="190"/>
        <end position="263"/>
    </location>
</feature>
<evidence type="ECO:0000256" key="1">
    <source>
        <dbReference type="SAM" id="MobiDB-lite"/>
    </source>
</evidence>
<gene>
    <name evidence="3" type="ORF">MERGE_000048</name>
</gene>
<dbReference type="PANTHER" id="PTHR23216:SF1">
    <property type="entry name" value="NUCLEOLAR AND COILED-BODY PHOSPHOPROTEIN 1"/>
    <property type="match status" value="1"/>
</dbReference>
<reference evidence="3" key="1">
    <citation type="submission" date="2020-06" db="EMBL/GenBank/DDBJ databases">
        <title>Genomes of multiple members of Pneumocystis genus reveal paths to human pathogen Pneumocystis jirovecii.</title>
        <authorList>
            <person name="Cisse O.H."/>
            <person name="Ma L."/>
            <person name="Dekker J."/>
            <person name="Khil P."/>
            <person name="Jo J."/>
            <person name="Brenchley J."/>
            <person name="Blair R."/>
            <person name="Pahar B."/>
            <person name="Chabe M."/>
            <person name="Van Rompay K.A."/>
            <person name="Keesler R."/>
            <person name="Sukura A."/>
            <person name="Hirsch V."/>
            <person name="Kutty G."/>
            <person name="Liu Y."/>
            <person name="Peng L."/>
            <person name="Chen J."/>
            <person name="Song J."/>
            <person name="Weissenbacher-Lang C."/>
            <person name="Xu J."/>
            <person name="Upham N.S."/>
            <person name="Stajich J.E."/>
            <person name="Cuomo C.A."/>
            <person name="Cushion M.T."/>
            <person name="Kovacs J.A."/>
        </authorList>
    </citation>
    <scope>NUCLEOTIDE SEQUENCE</scope>
    <source>
        <strain evidence="3">2A</strain>
    </source>
</reference>
<evidence type="ECO:0000259" key="2">
    <source>
        <dbReference type="Pfam" id="PF05022"/>
    </source>
</evidence>
<organism evidence="3 4">
    <name type="scientific">Pneumocystis wakefieldiae</name>
    <dbReference type="NCBI Taxonomy" id="38082"/>
    <lineage>
        <taxon>Eukaryota</taxon>
        <taxon>Fungi</taxon>
        <taxon>Dikarya</taxon>
        <taxon>Ascomycota</taxon>
        <taxon>Taphrinomycotina</taxon>
        <taxon>Pneumocystomycetes</taxon>
        <taxon>Pneumocystaceae</taxon>
        <taxon>Pneumocystis</taxon>
    </lineage>
</organism>
<dbReference type="PROSITE" id="PS50896">
    <property type="entry name" value="LISH"/>
    <property type="match status" value="1"/>
</dbReference>
<protein>
    <recommendedName>
        <fullName evidence="2">Srp40 C-terminal domain-containing protein</fullName>
    </recommendedName>
</protein>
<evidence type="ECO:0000313" key="3">
    <source>
        <dbReference type="EMBL" id="QSL65770.1"/>
    </source>
</evidence>
<evidence type="ECO:0000313" key="4">
    <source>
        <dbReference type="Proteomes" id="UP000663699"/>
    </source>
</evidence>
<feature type="compositionally biased region" description="Basic and acidic residues" evidence="1">
    <location>
        <begin position="224"/>
        <end position="239"/>
    </location>
</feature>
<name>A0A899FP87_9ASCO</name>
<dbReference type="AlphaFoldDB" id="A0A899FP87"/>
<dbReference type="GO" id="GO:0005730">
    <property type="term" value="C:nucleolus"/>
    <property type="evidence" value="ECO:0007669"/>
    <property type="project" value="InterPro"/>
</dbReference>
<dbReference type="Proteomes" id="UP000663699">
    <property type="component" value="Chromosome 8"/>
</dbReference>
<sequence length="264" mass="31098">MEIPEDLLKTVYDFLLKHQFLKTAKIFGKETGKIDLFLRETDVRPLIEIYKYYIENISQKESMNPVKNNCQVSPLQKPSKKKDKKSLKNTQTREKTKVKKREKTDSDQEISIKSKKYKDDLEKNVQNKDQNEQLHQFHVEKDNMSVFDDLADTQSTEKTGRANLEFETNNKKNSKKSINMEKIQKKNPSFSRIDKSKIQFAHECLKDNSYSGIYQEWDEYGRKANRDLSARRGKEFRTEKSKKKKGSYHGGKIDSNVSRSFKFT</sequence>
<dbReference type="OrthoDB" id="5599646at2759"/>
<dbReference type="InterPro" id="IPR006594">
    <property type="entry name" value="LisH"/>
</dbReference>
<dbReference type="Pfam" id="PF05022">
    <property type="entry name" value="SRP40_C"/>
    <property type="match status" value="1"/>
</dbReference>
<dbReference type="EMBL" id="CP054539">
    <property type="protein sequence ID" value="QSL65770.1"/>
    <property type="molecule type" value="Genomic_DNA"/>
</dbReference>
<feature type="region of interest" description="Disordered" evidence="1">
    <location>
        <begin position="65"/>
        <end position="111"/>
    </location>
</feature>
<feature type="compositionally biased region" description="Polar residues" evidence="1">
    <location>
        <begin position="255"/>
        <end position="264"/>
    </location>
</feature>
<feature type="compositionally biased region" description="Basic and acidic residues" evidence="1">
    <location>
        <begin position="102"/>
        <end position="111"/>
    </location>
</feature>
<dbReference type="GO" id="GO:0005654">
    <property type="term" value="C:nucleoplasm"/>
    <property type="evidence" value="ECO:0007669"/>
    <property type="project" value="TreeGrafter"/>
</dbReference>
<feature type="region of interest" description="Disordered" evidence="1">
    <location>
        <begin position="224"/>
        <end position="264"/>
    </location>
</feature>
<dbReference type="InterPro" id="IPR039191">
    <property type="entry name" value="Nopp140-like"/>
</dbReference>
<accession>A0A899FP87</accession>
<keyword evidence="4" id="KW-1185">Reference proteome</keyword>
<dbReference type="PANTHER" id="PTHR23216">
    <property type="entry name" value="NUCLEOLAR AND COILED-BODY PHOSPHOPROTEIN 1"/>
    <property type="match status" value="1"/>
</dbReference>
<dbReference type="InterPro" id="IPR007718">
    <property type="entry name" value="Srp40_C"/>
</dbReference>
<feature type="compositionally biased region" description="Basic residues" evidence="1">
    <location>
        <begin position="78"/>
        <end position="87"/>
    </location>
</feature>
<proteinExistence type="predicted"/>